<evidence type="ECO:0000256" key="1">
    <source>
        <dbReference type="SAM" id="MobiDB-lite"/>
    </source>
</evidence>
<reference evidence="2 3" key="1">
    <citation type="submission" date="2016-03" db="EMBL/GenBank/DDBJ databases">
        <title>EvidentialGene: Evidence-directed Construction of Genes on Genomes.</title>
        <authorList>
            <person name="Gilbert D.G."/>
            <person name="Choi J.-H."/>
            <person name="Mockaitis K."/>
            <person name="Colbourne J."/>
            <person name="Pfrender M."/>
        </authorList>
    </citation>
    <scope>NUCLEOTIDE SEQUENCE [LARGE SCALE GENOMIC DNA]</scope>
    <source>
        <strain evidence="2 3">Xinb3</strain>
        <tissue evidence="2">Complete organism</tissue>
    </source>
</reference>
<protein>
    <submittedName>
        <fullName evidence="2">Uncharacterized protein</fullName>
    </submittedName>
</protein>
<accession>A0A164IDJ6</accession>
<comment type="caution">
    <text evidence="2">The sequence shown here is derived from an EMBL/GenBank/DDBJ whole genome shotgun (WGS) entry which is preliminary data.</text>
</comment>
<sequence>MMRRVGPTGDAGEDHTDYAQADARQLQPAEPLATQPGKQGGDHAIGGNHRRDDRRLADGEGLRQRQRAAQGEAGRQHAHAPIPRRGAGQLEQEGGKHHEQQAHQQQPQGLAEEHRALHADGPGIQPDHEIRSTPKQGRK</sequence>
<organism evidence="2 3">
    <name type="scientific">Daphnia magna</name>
    <dbReference type="NCBI Taxonomy" id="35525"/>
    <lineage>
        <taxon>Eukaryota</taxon>
        <taxon>Metazoa</taxon>
        <taxon>Ecdysozoa</taxon>
        <taxon>Arthropoda</taxon>
        <taxon>Crustacea</taxon>
        <taxon>Branchiopoda</taxon>
        <taxon>Diplostraca</taxon>
        <taxon>Cladocera</taxon>
        <taxon>Anomopoda</taxon>
        <taxon>Daphniidae</taxon>
        <taxon>Daphnia</taxon>
    </lineage>
</organism>
<gene>
    <name evidence="2" type="ORF">APZ42_002283</name>
</gene>
<name>A0A164IDJ6_9CRUS</name>
<proteinExistence type="predicted"/>
<dbReference type="AlphaFoldDB" id="A0A164IDJ6"/>
<keyword evidence="3" id="KW-1185">Reference proteome</keyword>
<evidence type="ECO:0000313" key="3">
    <source>
        <dbReference type="Proteomes" id="UP000076858"/>
    </source>
</evidence>
<dbReference type="Proteomes" id="UP000076858">
    <property type="component" value="Unassembled WGS sequence"/>
</dbReference>
<feature type="compositionally biased region" description="Basic and acidic residues" evidence="1">
    <location>
        <begin position="49"/>
        <end position="63"/>
    </location>
</feature>
<evidence type="ECO:0000313" key="2">
    <source>
        <dbReference type="EMBL" id="KZS01143.1"/>
    </source>
</evidence>
<feature type="region of interest" description="Disordered" evidence="1">
    <location>
        <begin position="1"/>
        <end position="139"/>
    </location>
</feature>
<dbReference type="EMBL" id="LRGB01007514">
    <property type="protein sequence ID" value="KZS01143.1"/>
    <property type="molecule type" value="Genomic_DNA"/>
</dbReference>